<dbReference type="GO" id="GO:0016020">
    <property type="term" value="C:membrane"/>
    <property type="evidence" value="ECO:0007669"/>
    <property type="project" value="UniProtKB-SubCell"/>
</dbReference>
<dbReference type="InterPro" id="IPR001466">
    <property type="entry name" value="Beta-lactam-related"/>
</dbReference>
<accession>A0A1I3SRV9</accession>
<evidence type="ECO:0000256" key="3">
    <source>
        <dbReference type="SAM" id="Phobius"/>
    </source>
</evidence>
<proteinExistence type="predicted"/>
<evidence type="ECO:0000256" key="2">
    <source>
        <dbReference type="ARBA" id="ARBA00023136"/>
    </source>
</evidence>
<dbReference type="InterPro" id="IPR012338">
    <property type="entry name" value="Beta-lactam/transpept-like"/>
</dbReference>
<dbReference type="SUPFAM" id="SSF56601">
    <property type="entry name" value="beta-lactamase/transpeptidase-like"/>
    <property type="match status" value="1"/>
</dbReference>
<comment type="subcellular location">
    <subcellularLocation>
        <location evidence="1">Membrane</location>
    </subcellularLocation>
</comment>
<reference evidence="6" key="1">
    <citation type="submission" date="2016-10" db="EMBL/GenBank/DDBJ databases">
        <authorList>
            <person name="Varghese N."/>
            <person name="Submissions S."/>
        </authorList>
    </citation>
    <scope>NUCLEOTIDE SEQUENCE [LARGE SCALE GENOMIC DNA]</scope>
    <source>
        <strain evidence="6">DSM 28881</strain>
    </source>
</reference>
<evidence type="ECO:0000256" key="1">
    <source>
        <dbReference type="ARBA" id="ARBA00004370"/>
    </source>
</evidence>
<evidence type="ECO:0000313" key="6">
    <source>
        <dbReference type="Proteomes" id="UP000199559"/>
    </source>
</evidence>
<dbReference type="PANTHER" id="PTHR46825:SF11">
    <property type="entry name" value="PENICILLIN-BINDING PROTEIN 4"/>
    <property type="match status" value="1"/>
</dbReference>
<dbReference type="STRING" id="1144750.SAMN05443431_11140"/>
<dbReference type="Gene3D" id="3.40.710.10">
    <property type="entry name" value="DD-peptidase/beta-lactamase superfamily"/>
    <property type="match status" value="1"/>
</dbReference>
<dbReference type="EMBL" id="FORM01000011">
    <property type="protein sequence ID" value="SFJ60539.1"/>
    <property type="molecule type" value="Genomic_DNA"/>
</dbReference>
<evidence type="ECO:0000313" key="5">
    <source>
        <dbReference type="EMBL" id="SFJ60539.1"/>
    </source>
</evidence>
<feature type="transmembrane region" description="Helical" evidence="3">
    <location>
        <begin position="6"/>
        <end position="26"/>
    </location>
</feature>
<sequence length="369" mass="42312">MKIALYIILGLVLIIVSFILWFKVFYLQVPKLNIPKNTSQKEKTVLIDQWIQVLQSKRKFNGGILILKEHRPLLAKTYGFTNFSKSKHLDNNSAFRLASLSKQFTASGIMLLKSKTLINYDDLVSKYIPNFPYQNVTIRHLLNQTSGIPDSYIDLAKKTKKDIGILTNKKAVELILKHNPKPNFSPNDKYEYSNTNYIILARLIELVSKQSFEHFMKANIFIPLGMNNTRVWNLISEDKTFQGKTEGFEDFANEIREIKPGFIDGVAGDGGVFSSINDFVIWDQFWYKNKLISVNNLQEAFKKPTLNNGTKSNYGFGWVILSDNTAMHNGNWLAANTYYVRNTKKKTGLVLLDNSSNMLFDKIIKNLIN</sequence>
<dbReference type="RefSeq" id="WP_090842053.1">
    <property type="nucleotide sequence ID" value="NZ_FORM01000011.1"/>
</dbReference>
<protein>
    <submittedName>
        <fullName evidence="5">CubicO group peptidase, beta-lactamase class C family</fullName>
    </submittedName>
</protein>
<gene>
    <name evidence="5" type="ORF">SAMN05443431_11140</name>
</gene>
<dbReference type="Pfam" id="PF00144">
    <property type="entry name" value="Beta-lactamase"/>
    <property type="match status" value="1"/>
</dbReference>
<dbReference type="AlphaFoldDB" id="A0A1I3SRV9"/>
<organism evidence="5 6">
    <name type="scientific">Olleya namhaensis</name>
    <dbReference type="NCBI Taxonomy" id="1144750"/>
    <lineage>
        <taxon>Bacteria</taxon>
        <taxon>Pseudomonadati</taxon>
        <taxon>Bacteroidota</taxon>
        <taxon>Flavobacteriia</taxon>
        <taxon>Flavobacteriales</taxon>
        <taxon>Flavobacteriaceae</taxon>
    </lineage>
</organism>
<keyword evidence="3" id="KW-0812">Transmembrane</keyword>
<name>A0A1I3SRV9_9FLAO</name>
<dbReference type="InterPro" id="IPR050491">
    <property type="entry name" value="AmpC-like"/>
</dbReference>
<keyword evidence="6" id="KW-1185">Reference proteome</keyword>
<keyword evidence="2 3" id="KW-0472">Membrane</keyword>
<feature type="domain" description="Beta-lactamase-related" evidence="4">
    <location>
        <begin position="48"/>
        <end position="357"/>
    </location>
</feature>
<evidence type="ECO:0000259" key="4">
    <source>
        <dbReference type="Pfam" id="PF00144"/>
    </source>
</evidence>
<dbReference type="Proteomes" id="UP000199559">
    <property type="component" value="Unassembled WGS sequence"/>
</dbReference>
<keyword evidence="3" id="KW-1133">Transmembrane helix</keyword>
<dbReference type="PANTHER" id="PTHR46825">
    <property type="entry name" value="D-ALANYL-D-ALANINE-CARBOXYPEPTIDASE/ENDOPEPTIDASE AMPH"/>
    <property type="match status" value="1"/>
</dbReference>